<dbReference type="EMBL" id="CP001941">
    <property type="protein sequence ID" value="ADD08594.1"/>
    <property type="molecule type" value="Genomic_DNA"/>
</dbReference>
<accession>B5I9D7</accession>
<reference evidence="1" key="1">
    <citation type="submission" date="2010-02" db="EMBL/GenBank/DDBJ databases">
        <title>Complete sequence of Aciduliprofundum boonei T469.</title>
        <authorList>
            <consortium name="US DOE Joint Genome Institute"/>
            <person name="Lucas S."/>
            <person name="Copeland A."/>
            <person name="Lapidus A."/>
            <person name="Cheng J.-F."/>
            <person name="Bruce D."/>
            <person name="Goodwin L."/>
            <person name="Pitluck S."/>
            <person name="Saunders E."/>
            <person name="Detter J.C."/>
            <person name="Han C."/>
            <person name="Tapia R."/>
            <person name="Land M."/>
            <person name="Hauser L."/>
            <person name="Kyrpides N."/>
            <person name="Mikhailova N."/>
            <person name="Flores G."/>
            <person name="Reysenbach A.-L."/>
            <person name="Woyke T."/>
        </authorList>
    </citation>
    <scope>NUCLEOTIDE SEQUENCE</scope>
    <source>
        <strain evidence="1">T469</strain>
    </source>
</reference>
<dbReference type="GO" id="GO:0005886">
    <property type="term" value="C:plasma membrane"/>
    <property type="evidence" value="ECO:0007669"/>
    <property type="project" value="UniProtKB-SubCell"/>
</dbReference>
<dbReference type="KEGG" id="abi:Aboo_0785"/>
<evidence type="ECO:0008006" key="3">
    <source>
        <dbReference type="Google" id="ProtNLM"/>
    </source>
</evidence>
<organism evidence="1 2">
    <name type="scientific">Aciduliprofundum boonei (strain DSM 19572 / T469)</name>
    <dbReference type="NCBI Taxonomy" id="439481"/>
    <lineage>
        <taxon>Archaea</taxon>
        <taxon>Methanobacteriati</taxon>
        <taxon>Thermoplasmatota</taxon>
        <taxon>DHVE2 group</taxon>
        <taxon>Candidatus Aciduliprofundum</taxon>
    </lineage>
</organism>
<dbReference type="RefSeq" id="WP_008081911.1">
    <property type="nucleotide sequence ID" value="NC_013926.1"/>
</dbReference>
<dbReference type="Pfam" id="PF12730">
    <property type="entry name" value="ABC2_membrane_4"/>
    <property type="match status" value="1"/>
</dbReference>
<dbReference type="STRING" id="439481.Aboo_0785"/>
<dbReference type="Proteomes" id="UP000001400">
    <property type="component" value="Chromosome"/>
</dbReference>
<dbReference type="AlphaFoldDB" id="B5I9D7"/>
<evidence type="ECO:0000313" key="1">
    <source>
        <dbReference type="EMBL" id="ADD08594.1"/>
    </source>
</evidence>
<dbReference type="HOGENOM" id="CLU_1122568_0_0_2"/>
<sequence>MKAYPIIRESVRSSILDFSFPLVAILLLIVDIVIGVENKIFTETPTPYPFWLIFFFDSFIFMIYGGYLGTKYFAREFDKNTMISLVVTPAGRNGVYVGKLVGGLIVIGTLSLIVFFQILAFLGVWGDIAYLLWYWYGMHTLVLFISSLFTMFLAIAIGVLVKKTGATLLVSSFYVILSLFILAFMPMRYAVDDRVYYSIFFPNLGIWYLKLSISSYAIVYSFPILLGVIGTIFIALISFFLFKGVRL</sequence>
<keyword evidence="2" id="KW-1185">Reference proteome</keyword>
<evidence type="ECO:0000313" key="2">
    <source>
        <dbReference type="Proteomes" id="UP000001400"/>
    </source>
</evidence>
<name>B5I9D7_ACIB4</name>
<protein>
    <recommendedName>
        <fullName evidence="3">ABC-2 type transporter superfamily</fullName>
    </recommendedName>
</protein>
<gene>
    <name evidence="1" type="ordered locus">Aboo_0785</name>
</gene>
<dbReference type="GO" id="GO:0140359">
    <property type="term" value="F:ABC-type transporter activity"/>
    <property type="evidence" value="ECO:0007669"/>
    <property type="project" value="InterPro"/>
</dbReference>
<dbReference type="GeneID" id="8827735"/>
<proteinExistence type="predicted"/>